<name>A0A4S8M0K9_DENBC</name>
<proteinExistence type="predicted"/>
<dbReference type="EMBL" id="ML179207">
    <property type="protein sequence ID" value="THU95128.1"/>
    <property type="molecule type" value="Genomic_DNA"/>
</dbReference>
<evidence type="ECO:0000313" key="2">
    <source>
        <dbReference type="Proteomes" id="UP000297245"/>
    </source>
</evidence>
<organism evidence="1 2">
    <name type="scientific">Dendrothele bispora (strain CBS 962.96)</name>
    <dbReference type="NCBI Taxonomy" id="1314807"/>
    <lineage>
        <taxon>Eukaryota</taxon>
        <taxon>Fungi</taxon>
        <taxon>Dikarya</taxon>
        <taxon>Basidiomycota</taxon>
        <taxon>Agaricomycotina</taxon>
        <taxon>Agaricomycetes</taxon>
        <taxon>Agaricomycetidae</taxon>
        <taxon>Agaricales</taxon>
        <taxon>Agaricales incertae sedis</taxon>
        <taxon>Dendrothele</taxon>
    </lineage>
</organism>
<accession>A0A4S8M0K9</accession>
<dbReference type="Proteomes" id="UP000297245">
    <property type="component" value="Unassembled WGS sequence"/>
</dbReference>
<sequence length="256" mass="28821">MDIITSAKSGSYWTDNELEAFKIEVEIVDVAHFFCVTDLPEIDLPELRELLVETPLVDQQSDDQFHFFRYLKDAHTGEESMVDDFAAFILRLLSFDKPRRVIHTRKELSFVMFGDAVDAKTDVCVVSDLDLLLLVQEDKRVDNFVNGVPQLVAEAIAAFSRNNLMRDNAGTARLKKKVFPGILMAGTAPTFFLIPVTEELVSCIAKGIQPAHTTTVKRCIPPVPNVVDYRKDGMVPLENRKIVLQCFEALKAFVVD</sequence>
<protein>
    <submittedName>
        <fullName evidence="1">Uncharacterized protein</fullName>
    </submittedName>
</protein>
<reference evidence="1 2" key="1">
    <citation type="journal article" date="2019" name="Nat. Ecol. Evol.">
        <title>Megaphylogeny resolves global patterns of mushroom evolution.</title>
        <authorList>
            <person name="Varga T."/>
            <person name="Krizsan K."/>
            <person name="Foldi C."/>
            <person name="Dima B."/>
            <person name="Sanchez-Garcia M."/>
            <person name="Sanchez-Ramirez S."/>
            <person name="Szollosi G.J."/>
            <person name="Szarkandi J.G."/>
            <person name="Papp V."/>
            <person name="Albert L."/>
            <person name="Andreopoulos W."/>
            <person name="Angelini C."/>
            <person name="Antonin V."/>
            <person name="Barry K.W."/>
            <person name="Bougher N.L."/>
            <person name="Buchanan P."/>
            <person name="Buyck B."/>
            <person name="Bense V."/>
            <person name="Catcheside P."/>
            <person name="Chovatia M."/>
            <person name="Cooper J."/>
            <person name="Damon W."/>
            <person name="Desjardin D."/>
            <person name="Finy P."/>
            <person name="Geml J."/>
            <person name="Haridas S."/>
            <person name="Hughes K."/>
            <person name="Justo A."/>
            <person name="Karasinski D."/>
            <person name="Kautmanova I."/>
            <person name="Kiss B."/>
            <person name="Kocsube S."/>
            <person name="Kotiranta H."/>
            <person name="LaButti K.M."/>
            <person name="Lechner B.E."/>
            <person name="Liimatainen K."/>
            <person name="Lipzen A."/>
            <person name="Lukacs Z."/>
            <person name="Mihaltcheva S."/>
            <person name="Morgado L.N."/>
            <person name="Niskanen T."/>
            <person name="Noordeloos M.E."/>
            <person name="Ohm R.A."/>
            <person name="Ortiz-Santana B."/>
            <person name="Ovrebo C."/>
            <person name="Racz N."/>
            <person name="Riley R."/>
            <person name="Savchenko A."/>
            <person name="Shiryaev A."/>
            <person name="Soop K."/>
            <person name="Spirin V."/>
            <person name="Szebenyi C."/>
            <person name="Tomsovsky M."/>
            <person name="Tulloss R.E."/>
            <person name="Uehling J."/>
            <person name="Grigoriev I.V."/>
            <person name="Vagvolgyi C."/>
            <person name="Papp T."/>
            <person name="Martin F.M."/>
            <person name="Miettinen O."/>
            <person name="Hibbett D.S."/>
            <person name="Nagy L.G."/>
        </authorList>
    </citation>
    <scope>NUCLEOTIDE SEQUENCE [LARGE SCALE GENOMIC DNA]</scope>
    <source>
        <strain evidence="1 2">CBS 962.96</strain>
    </source>
</reference>
<gene>
    <name evidence="1" type="ORF">K435DRAFT_966579</name>
</gene>
<evidence type="ECO:0000313" key="1">
    <source>
        <dbReference type="EMBL" id="THU95128.1"/>
    </source>
</evidence>
<dbReference type="AlphaFoldDB" id="A0A4S8M0K9"/>
<dbReference type="OrthoDB" id="3213671at2759"/>
<keyword evidence="2" id="KW-1185">Reference proteome</keyword>